<dbReference type="Pfam" id="PF13241">
    <property type="entry name" value="NAD_binding_7"/>
    <property type="match status" value="1"/>
</dbReference>
<dbReference type="Proteomes" id="UP000561459">
    <property type="component" value="Unassembled WGS sequence"/>
</dbReference>
<dbReference type="InterPro" id="IPR036291">
    <property type="entry name" value="NAD(P)-bd_dom_sf"/>
</dbReference>
<keyword evidence="2" id="KW-0560">Oxidoreductase</keyword>
<dbReference type="GO" id="GO:0016491">
    <property type="term" value="F:oxidoreductase activity"/>
    <property type="evidence" value="ECO:0007669"/>
    <property type="project" value="UniProtKB-KW"/>
</dbReference>
<reference evidence="3 4" key="1">
    <citation type="submission" date="2020-08" db="EMBL/GenBank/DDBJ databases">
        <title>Genomic Encyclopedia of Type Strains, Phase IV (KMG-IV): sequencing the most valuable type-strain genomes for metagenomic binning, comparative biology and taxonomic classification.</title>
        <authorList>
            <person name="Goeker M."/>
        </authorList>
    </citation>
    <scope>NUCLEOTIDE SEQUENCE [LARGE SCALE GENOMIC DNA]</scope>
    <source>
        <strain evidence="3 4">DSM 27568</strain>
    </source>
</reference>
<accession>A0A7W6C6C1</accession>
<dbReference type="SUPFAM" id="SSF51735">
    <property type="entry name" value="NAD(P)-binding Rossmann-fold domains"/>
    <property type="match status" value="1"/>
</dbReference>
<dbReference type="Gene3D" id="3.40.50.720">
    <property type="entry name" value="NAD(P)-binding Rossmann-like Domain"/>
    <property type="match status" value="1"/>
</dbReference>
<organism evidence="3 4">
    <name type="scientific">Novosphingobium fluoreni</name>
    <dbReference type="NCBI Taxonomy" id="1391222"/>
    <lineage>
        <taxon>Bacteria</taxon>
        <taxon>Pseudomonadati</taxon>
        <taxon>Pseudomonadota</taxon>
        <taxon>Alphaproteobacteria</taxon>
        <taxon>Sphingomonadales</taxon>
        <taxon>Sphingomonadaceae</taxon>
        <taxon>Novosphingobium</taxon>
    </lineage>
</organism>
<evidence type="ECO:0000313" key="4">
    <source>
        <dbReference type="Proteomes" id="UP000561459"/>
    </source>
</evidence>
<gene>
    <name evidence="3" type="ORF">GGR39_001988</name>
</gene>
<dbReference type="PANTHER" id="PTHR24321">
    <property type="entry name" value="DEHYDROGENASES, SHORT CHAIN"/>
    <property type="match status" value="1"/>
</dbReference>
<dbReference type="RefSeq" id="WP_183616966.1">
    <property type="nucleotide sequence ID" value="NZ_JACIDY010000004.1"/>
</dbReference>
<name>A0A7W6C6C1_9SPHN</name>
<evidence type="ECO:0000256" key="1">
    <source>
        <dbReference type="ARBA" id="ARBA00006484"/>
    </source>
</evidence>
<dbReference type="PRINTS" id="PR00081">
    <property type="entry name" value="GDHRDH"/>
</dbReference>
<dbReference type="InterPro" id="IPR002347">
    <property type="entry name" value="SDR_fam"/>
</dbReference>
<dbReference type="Pfam" id="PF13561">
    <property type="entry name" value="adh_short_C2"/>
    <property type="match status" value="1"/>
</dbReference>
<evidence type="ECO:0000256" key="2">
    <source>
        <dbReference type="ARBA" id="ARBA00023002"/>
    </source>
</evidence>
<comment type="similarity">
    <text evidence="1">Belongs to the short-chain dehydrogenases/reductases (SDR) family.</text>
</comment>
<comment type="caution">
    <text evidence="3">The sequence shown here is derived from an EMBL/GenBank/DDBJ whole genome shotgun (WGS) entry which is preliminary data.</text>
</comment>
<sequence length="224" mass="23448">MTLLLEGKRAVVVGGDAIGCGIAEKLRSAGAEVHVLAITDTFYPAELDILVCNTLGEPHPAFLVDCDEEALRRSLDGVVAAASAMRTALPALQKAREGRIILIGHRYGIATAEGLAAYGSAAWALNGLMRSAAVEWGQYGITTNLLLPAASTPELEVAQQRRARLIDVMTGQLPLGRMGDPVEDIGGAALYLASGDARFVNGQVVHADGGQHVAGPVLSPIRYI</sequence>
<dbReference type="EMBL" id="JACIDY010000004">
    <property type="protein sequence ID" value="MBB3940331.1"/>
    <property type="molecule type" value="Genomic_DNA"/>
</dbReference>
<dbReference type="CDD" id="cd05233">
    <property type="entry name" value="SDR_c"/>
    <property type="match status" value="1"/>
</dbReference>
<protein>
    <submittedName>
        <fullName evidence="3">NAD(P)-dependent dehydrogenase (Short-subunit alcohol dehydrogenase family)</fullName>
    </submittedName>
</protein>
<dbReference type="AlphaFoldDB" id="A0A7W6C6C1"/>
<keyword evidence="4" id="KW-1185">Reference proteome</keyword>
<dbReference type="PANTHER" id="PTHR24321:SF8">
    <property type="entry name" value="ESTRADIOL 17-BETA-DEHYDROGENASE 8-RELATED"/>
    <property type="match status" value="1"/>
</dbReference>
<evidence type="ECO:0000313" key="3">
    <source>
        <dbReference type="EMBL" id="MBB3940331.1"/>
    </source>
</evidence>
<proteinExistence type="inferred from homology"/>